<dbReference type="SUPFAM" id="SSF53474">
    <property type="entry name" value="alpha/beta-Hydrolases"/>
    <property type="match status" value="1"/>
</dbReference>
<dbReference type="PATRIC" id="fig|452.5.peg.176"/>
<dbReference type="AlphaFoldDB" id="A0A0W0ZB24"/>
<protein>
    <submittedName>
        <fullName evidence="1">ATPases involved in biogenesis of archaeal flagella</fullName>
    </submittedName>
</protein>
<keyword evidence="1" id="KW-0966">Cell projection</keyword>
<name>A0A0W0ZB24_LEGSP</name>
<proteinExistence type="predicted"/>
<keyword evidence="1" id="KW-0282">Flagellum</keyword>
<evidence type="ECO:0000313" key="1">
    <source>
        <dbReference type="EMBL" id="KTD66099.1"/>
    </source>
</evidence>
<keyword evidence="1" id="KW-0969">Cilium</keyword>
<sequence>MLYSASSVSGVLDIEVNQQKLALPYRAAVGDAKGAVLIIHGSQPIYGQSFVNRLSDKLAMLGWSTLLIQTYQINDKAKLTDIIPSSLTALRLKDNNRLVVIHYGDQLQVSLDYFVQPQSKQANGMILLSAYDRTDAKKQADLLKKLRFPAFDIVGQFDYGRVLRQAKKRHDANSENSKYQFLMLPGARHQYTYTSAMLAAYVNGWMEKLSRNIRASPPIPS</sequence>
<gene>
    <name evidence="1" type="ORF">Lspi_0162</name>
</gene>
<accession>A0A0W0ZB24</accession>
<dbReference type="InterPro" id="IPR029058">
    <property type="entry name" value="AB_hydrolase_fold"/>
</dbReference>
<evidence type="ECO:0000313" key="2">
    <source>
        <dbReference type="Proteomes" id="UP000054877"/>
    </source>
</evidence>
<keyword evidence="2" id="KW-1185">Reference proteome</keyword>
<dbReference type="EMBL" id="LNYX01000002">
    <property type="protein sequence ID" value="KTD66099.1"/>
    <property type="molecule type" value="Genomic_DNA"/>
</dbReference>
<reference evidence="1 2" key="1">
    <citation type="submission" date="2015-11" db="EMBL/GenBank/DDBJ databases">
        <title>Genomic analysis of 38 Legionella species identifies large and diverse effector repertoires.</title>
        <authorList>
            <person name="Burstein D."/>
            <person name="Amaro F."/>
            <person name="Zusman T."/>
            <person name="Lifshitz Z."/>
            <person name="Cohen O."/>
            <person name="Gilbert J.A."/>
            <person name="Pupko T."/>
            <person name="Shuman H.A."/>
            <person name="Segal G."/>
        </authorList>
    </citation>
    <scope>NUCLEOTIDE SEQUENCE [LARGE SCALE GENOMIC DNA]</scope>
    <source>
        <strain evidence="1 2">Mt.St.Helens-9</strain>
    </source>
</reference>
<organism evidence="1 2">
    <name type="scientific">Legionella spiritensis</name>
    <dbReference type="NCBI Taxonomy" id="452"/>
    <lineage>
        <taxon>Bacteria</taxon>
        <taxon>Pseudomonadati</taxon>
        <taxon>Pseudomonadota</taxon>
        <taxon>Gammaproteobacteria</taxon>
        <taxon>Legionellales</taxon>
        <taxon>Legionellaceae</taxon>
        <taxon>Legionella</taxon>
    </lineage>
</organism>
<dbReference type="Proteomes" id="UP000054877">
    <property type="component" value="Unassembled WGS sequence"/>
</dbReference>
<comment type="caution">
    <text evidence="1">The sequence shown here is derived from an EMBL/GenBank/DDBJ whole genome shotgun (WGS) entry which is preliminary data.</text>
</comment>